<dbReference type="Pfam" id="PF06418">
    <property type="entry name" value="CTP_synth_N"/>
    <property type="match status" value="1"/>
</dbReference>
<dbReference type="GO" id="GO:0005829">
    <property type="term" value="C:cytosol"/>
    <property type="evidence" value="ECO:0007669"/>
    <property type="project" value="TreeGrafter"/>
</dbReference>
<feature type="binding site" evidence="11">
    <location>
        <position position="25"/>
    </location>
    <ligand>
        <name>UTP</name>
        <dbReference type="ChEBI" id="CHEBI:46398"/>
    </ligand>
</feature>
<reference evidence="14 15" key="1">
    <citation type="submission" date="2012-01" db="EMBL/GenBank/DDBJ databases">
        <title>The Genome Sequence of Scardovia wiggsiae F0424.</title>
        <authorList>
            <consortium name="The Broad Institute Genome Sequencing Platform"/>
            <person name="Earl A."/>
            <person name="Ward D."/>
            <person name="Feldgarden M."/>
            <person name="Gevers D."/>
            <person name="Izard J."/>
            <person name="Ganesan A."/>
            <person name="Baranova O.V."/>
            <person name="Blanton J.M."/>
            <person name="Tanner A.C."/>
            <person name="Mathney J."/>
            <person name="Dewhirst F.E."/>
            <person name="Young S.K."/>
            <person name="Zeng Q."/>
            <person name="Gargeya S."/>
            <person name="Fitzgerald M."/>
            <person name="Haas B."/>
            <person name="Abouelleil A."/>
            <person name="Alvarado L."/>
            <person name="Arachchi H.M."/>
            <person name="Berlin A."/>
            <person name="Chapman S.B."/>
            <person name="Gearin G."/>
            <person name="Goldberg J."/>
            <person name="Griggs A."/>
            <person name="Gujja S."/>
            <person name="Hansen M."/>
            <person name="Heiman D."/>
            <person name="Howarth C."/>
            <person name="Larimer J."/>
            <person name="Lui A."/>
            <person name="MacDonald P.J.P."/>
            <person name="McCowen C."/>
            <person name="Montmayeur A."/>
            <person name="Murphy C."/>
            <person name="Neiman D."/>
            <person name="Pearson M."/>
            <person name="Priest M."/>
            <person name="Roberts A."/>
            <person name="Saif S."/>
            <person name="Shea T."/>
            <person name="Sisk P."/>
            <person name="Stolte C."/>
            <person name="Sykes S."/>
            <person name="Wortman J."/>
            <person name="Nusbaum C."/>
            <person name="Birren B."/>
        </authorList>
    </citation>
    <scope>NUCLEOTIDE SEQUENCE [LARGE SCALE GENOMIC DNA]</scope>
    <source>
        <strain evidence="14 15">F0424</strain>
    </source>
</reference>
<feature type="binding site" evidence="11">
    <location>
        <position position="235"/>
    </location>
    <ligand>
        <name>CTP</name>
        <dbReference type="ChEBI" id="CHEBI:37563"/>
        <note>allosteric inhibitor</note>
    </ligand>
</feature>
<comment type="function">
    <text evidence="11">Catalyzes the ATP-dependent amination of UTP to CTP with either L-glutamine or ammonia as the source of nitrogen. Regulates intracellular CTP levels through interactions with the four ribonucleotide triphosphates.</text>
</comment>
<feature type="active site" evidence="11">
    <location>
        <position position="528"/>
    </location>
</feature>
<dbReference type="HAMAP" id="MF_01227">
    <property type="entry name" value="PyrG"/>
    <property type="match status" value="1"/>
</dbReference>
<name>J0X0Z1_9BIFI</name>
<dbReference type="InterPro" id="IPR017456">
    <property type="entry name" value="CTP_synthase_N"/>
</dbReference>
<dbReference type="InterPro" id="IPR027417">
    <property type="entry name" value="P-loop_NTPase"/>
</dbReference>
<keyword evidence="6 11" id="KW-0067">ATP-binding</keyword>
<keyword evidence="8 11" id="KW-0315">Glutamine amidotransferase</keyword>
<comment type="caution">
    <text evidence="11">Lacks conserved residue(s) required for the propagation of feature annotation.</text>
</comment>
<dbReference type="FunFam" id="3.40.50.880:FF:000002">
    <property type="entry name" value="CTP synthase"/>
    <property type="match status" value="1"/>
</dbReference>
<evidence type="ECO:0000256" key="3">
    <source>
        <dbReference type="ARBA" id="ARBA00022598"/>
    </source>
</evidence>
<comment type="subunit">
    <text evidence="11">Homotetramer.</text>
</comment>
<comment type="catalytic activity">
    <reaction evidence="10 11">
        <text>UTP + L-glutamine + ATP + H2O = CTP + L-glutamate + ADP + phosphate + 2 H(+)</text>
        <dbReference type="Rhea" id="RHEA:26426"/>
        <dbReference type="ChEBI" id="CHEBI:15377"/>
        <dbReference type="ChEBI" id="CHEBI:15378"/>
        <dbReference type="ChEBI" id="CHEBI:29985"/>
        <dbReference type="ChEBI" id="CHEBI:30616"/>
        <dbReference type="ChEBI" id="CHEBI:37563"/>
        <dbReference type="ChEBI" id="CHEBI:43474"/>
        <dbReference type="ChEBI" id="CHEBI:46398"/>
        <dbReference type="ChEBI" id="CHEBI:58359"/>
        <dbReference type="ChEBI" id="CHEBI:456216"/>
        <dbReference type="EC" id="6.3.4.2"/>
    </reaction>
</comment>
<dbReference type="GO" id="GO:0042802">
    <property type="term" value="F:identical protein binding"/>
    <property type="evidence" value="ECO:0007669"/>
    <property type="project" value="TreeGrafter"/>
</dbReference>
<feature type="binding site" evidence="11">
    <location>
        <begin position="395"/>
        <end position="398"/>
    </location>
    <ligand>
        <name>L-glutamine</name>
        <dbReference type="ChEBI" id="CHEBI:58359"/>
    </ligand>
</feature>
<evidence type="ECO:0000256" key="11">
    <source>
        <dbReference type="HAMAP-Rule" id="MF_01227"/>
    </source>
</evidence>
<dbReference type="Proteomes" id="UP000006415">
    <property type="component" value="Unassembled WGS sequence"/>
</dbReference>
<comment type="catalytic activity">
    <reaction evidence="11">
        <text>L-glutamine + H2O = L-glutamate + NH4(+)</text>
        <dbReference type="Rhea" id="RHEA:15889"/>
        <dbReference type="ChEBI" id="CHEBI:15377"/>
        <dbReference type="ChEBI" id="CHEBI:28938"/>
        <dbReference type="ChEBI" id="CHEBI:29985"/>
        <dbReference type="ChEBI" id="CHEBI:58359"/>
    </reaction>
</comment>
<protein>
    <recommendedName>
        <fullName evidence="11">CTP synthase</fullName>
        <ecNumber evidence="11">6.3.4.2</ecNumber>
    </recommendedName>
    <alternativeName>
        <fullName evidence="11">Cytidine 5'-triphosphate synthase</fullName>
    </alternativeName>
    <alternativeName>
        <fullName evidence="11">Cytidine triphosphate synthetase</fullName>
        <shortName evidence="11">CTP synthetase</shortName>
        <shortName evidence="11">CTPS</shortName>
    </alternativeName>
    <alternativeName>
        <fullName evidence="11">UTP--ammonia ligase</fullName>
    </alternativeName>
</protein>
<evidence type="ECO:0000256" key="6">
    <source>
        <dbReference type="ARBA" id="ARBA00022840"/>
    </source>
</evidence>
<dbReference type="GO" id="GO:0046872">
    <property type="term" value="F:metal ion binding"/>
    <property type="evidence" value="ECO:0007669"/>
    <property type="project" value="UniProtKB-KW"/>
</dbReference>
<dbReference type="GO" id="GO:0003883">
    <property type="term" value="F:CTP synthase activity"/>
    <property type="evidence" value="ECO:0007669"/>
    <property type="project" value="UniProtKB-UniRule"/>
</dbReference>
<evidence type="ECO:0000256" key="9">
    <source>
        <dbReference type="ARBA" id="ARBA00022975"/>
    </source>
</evidence>
<feature type="binding site" evidence="11">
    <location>
        <position position="83"/>
    </location>
    <ligand>
        <name>Mg(2+)</name>
        <dbReference type="ChEBI" id="CHEBI:18420"/>
    </ligand>
</feature>
<feature type="binding site" evidence="11">
    <location>
        <position position="479"/>
    </location>
    <ligand>
        <name>L-glutamine</name>
        <dbReference type="ChEBI" id="CHEBI:58359"/>
    </ligand>
</feature>
<feature type="active site" evidence="11">
    <location>
        <position position="526"/>
    </location>
</feature>
<dbReference type="FunFam" id="3.40.50.300:FF:000009">
    <property type="entry name" value="CTP synthase"/>
    <property type="match status" value="1"/>
</dbReference>
<dbReference type="GO" id="GO:0097268">
    <property type="term" value="C:cytoophidium"/>
    <property type="evidence" value="ECO:0007669"/>
    <property type="project" value="UniProtKB-ARBA"/>
</dbReference>
<feature type="domain" description="Glutamine amidotransferase" evidence="12">
    <location>
        <begin position="314"/>
        <end position="545"/>
    </location>
</feature>
<comment type="caution">
    <text evidence="14">The sequence shown here is derived from an EMBL/GenBank/DDBJ whole genome shotgun (WGS) entry which is preliminary data.</text>
</comment>
<keyword evidence="7 11" id="KW-0460">Magnesium</keyword>
<dbReference type="InterPro" id="IPR033828">
    <property type="entry name" value="GATase1_CTP_Synthase"/>
</dbReference>
<evidence type="ECO:0000256" key="4">
    <source>
        <dbReference type="ARBA" id="ARBA00022723"/>
    </source>
</evidence>
<evidence type="ECO:0000256" key="5">
    <source>
        <dbReference type="ARBA" id="ARBA00022741"/>
    </source>
</evidence>
<dbReference type="PANTHER" id="PTHR11550:SF0">
    <property type="entry name" value="CTP SYNTHASE-RELATED"/>
    <property type="match status" value="1"/>
</dbReference>
<keyword evidence="3 11" id="KW-0436">Ligase</keyword>
<keyword evidence="9 11" id="KW-0665">Pyrimidine biosynthesis</keyword>
<feature type="binding site" evidence="11">
    <location>
        <position position="418"/>
    </location>
    <ligand>
        <name>L-glutamine</name>
        <dbReference type="ChEBI" id="CHEBI:58359"/>
    </ligand>
</feature>
<comment type="catalytic activity">
    <reaction evidence="11">
        <text>UTP + NH4(+) + ATP = CTP + ADP + phosphate + 2 H(+)</text>
        <dbReference type="Rhea" id="RHEA:16597"/>
        <dbReference type="ChEBI" id="CHEBI:15378"/>
        <dbReference type="ChEBI" id="CHEBI:28938"/>
        <dbReference type="ChEBI" id="CHEBI:30616"/>
        <dbReference type="ChEBI" id="CHEBI:37563"/>
        <dbReference type="ChEBI" id="CHEBI:43474"/>
        <dbReference type="ChEBI" id="CHEBI:46398"/>
        <dbReference type="ChEBI" id="CHEBI:456216"/>
    </reaction>
</comment>
<dbReference type="PROSITE" id="PS51273">
    <property type="entry name" value="GATASE_TYPE_1"/>
    <property type="match status" value="1"/>
</dbReference>
<dbReference type="PANTHER" id="PTHR11550">
    <property type="entry name" value="CTP SYNTHASE"/>
    <property type="match status" value="1"/>
</dbReference>
<evidence type="ECO:0000256" key="10">
    <source>
        <dbReference type="ARBA" id="ARBA00047781"/>
    </source>
</evidence>
<dbReference type="CDD" id="cd01746">
    <property type="entry name" value="GATase1_CTP_Synthase"/>
    <property type="match status" value="1"/>
</dbReference>
<dbReference type="GO" id="GO:0019856">
    <property type="term" value="P:pyrimidine nucleobase biosynthetic process"/>
    <property type="evidence" value="ECO:0007669"/>
    <property type="project" value="TreeGrafter"/>
</dbReference>
<feature type="binding site" evidence="11">
    <location>
        <begin position="26"/>
        <end position="31"/>
    </location>
    <ligand>
        <name>ATP</name>
        <dbReference type="ChEBI" id="CHEBI:30616"/>
    </ligand>
</feature>
<dbReference type="InterPro" id="IPR004468">
    <property type="entry name" value="CTP_synthase"/>
</dbReference>
<gene>
    <name evidence="11" type="primary">pyrG</name>
    <name evidence="14" type="ORF">HMPREF9156_00263</name>
</gene>
<feature type="binding site" evidence="11">
    <location>
        <position position="235"/>
    </location>
    <ligand>
        <name>UTP</name>
        <dbReference type="ChEBI" id="CHEBI:46398"/>
    </ligand>
</feature>
<feature type="binding site" evidence="11">
    <location>
        <begin position="199"/>
        <end position="204"/>
    </location>
    <ligand>
        <name>CTP</name>
        <dbReference type="ChEBI" id="CHEBI:37563"/>
        <note>allosteric inhibitor</note>
    </ligand>
</feature>
<comment type="activity regulation">
    <text evidence="11">Allosterically activated by GTP, when glutamine is the substrate; GTP has no effect on the reaction when ammonia is the substrate. The allosteric effector GTP functions by stabilizing the protein conformation that binds the tetrahedral intermediate(s) formed during glutamine hydrolysis. Inhibited by the product CTP, via allosteric rather than competitive inhibition.</text>
</comment>
<organism evidence="14 15">
    <name type="scientific">Scardovia wiggsiae F0424</name>
    <dbReference type="NCBI Taxonomy" id="857290"/>
    <lineage>
        <taxon>Bacteria</taxon>
        <taxon>Bacillati</taxon>
        <taxon>Actinomycetota</taxon>
        <taxon>Actinomycetes</taxon>
        <taxon>Bifidobacteriales</taxon>
        <taxon>Bifidobacteriaceae</taxon>
        <taxon>Scardovia</taxon>
    </lineage>
</organism>
<dbReference type="HOGENOM" id="CLU_011675_5_0_11"/>
<dbReference type="Pfam" id="PF00117">
    <property type="entry name" value="GATase"/>
    <property type="match status" value="1"/>
</dbReference>
<accession>J0X0Z1</accession>
<evidence type="ECO:0000313" key="14">
    <source>
        <dbReference type="EMBL" id="EJD65499.1"/>
    </source>
</evidence>
<feature type="region of interest" description="Amidoligase domain" evidence="11">
    <location>
        <begin position="1"/>
        <end position="278"/>
    </location>
</feature>
<dbReference type="AlphaFoldDB" id="J0X0Z1"/>
<dbReference type="GO" id="GO:0005524">
    <property type="term" value="F:ATP binding"/>
    <property type="evidence" value="ECO:0007669"/>
    <property type="project" value="UniProtKB-KW"/>
</dbReference>
<evidence type="ECO:0000313" key="15">
    <source>
        <dbReference type="Proteomes" id="UP000006415"/>
    </source>
</evidence>
<dbReference type="NCBIfam" id="TIGR00337">
    <property type="entry name" value="PyrG"/>
    <property type="match status" value="1"/>
</dbReference>
<evidence type="ECO:0000256" key="1">
    <source>
        <dbReference type="ARBA" id="ARBA00005171"/>
    </source>
</evidence>
<dbReference type="UniPathway" id="UPA00159">
    <property type="reaction ID" value="UER00277"/>
</dbReference>
<dbReference type="EMBL" id="AGZS01000001">
    <property type="protein sequence ID" value="EJD65499.1"/>
    <property type="molecule type" value="Genomic_DNA"/>
</dbReference>
<dbReference type="eggNOG" id="COG0504">
    <property type="taxonomic scope" value="Bacteria"/>
</dbReference>
<evidence type="ECO:0000259" key="13">
    <source>
        <dbReference type="Pfam" id="PF06418"/>
    </source>
</evidence>
<feature type="domain" description="CTP synthase N-terminal" evidence="13">
    <location>
        <begin position="15"/>
        <end position="278"/>
    </location>
</feature>
<feature type="active site" description="Nucleophile; for glutamine hydrolysis" evidence="11">
    <location>
        <position position="394"/>
    </location>
</feature>
<feature type="binding site" evidence="11">
    <location>
        <position position="152"/>
    </location>
    <ligand>
        <name>Mg(2+)</name>
        <dbReference type="ChEBI" id="CHEBI:18420"/>
    </ligand>
</feature>
<dbReference type="NCBIfam" id="NF003792">
    <property type="entry name" value="PRK05380.1"/>
    <property type="match status" value="1"/>
</dbReference>
<proteinExistence type="inferred from homology"/>
<comment type="similarity">
    <text evidence="2 11">Belongs to the CTP synthase family.</text>
</comment>
<evidence type="ECO:0000256" key="8">
    <source>
        <dbReference type="ARBA" id="ARBA00022962"/>
    </source>
</evidence>
<dbReference type="Gene3D" id="3.40.50.300">
    <property type="entry name" value="P-loop containing nucleotide triphosphate hydrolases"/>
    <property type="match status" value="1"/>
</dbReference>
<keyword evidence="4 11" id="KW-0479">Metal-binding</keyword>
<keyword evidence="15" id="KW-1185">Reference proteome</keyword>
<dbReference type="SUPFAM" id="SSF52317">
    <property type="entry name" value="Class I glutamine amidotransferase-like"/>
    <property type="match status" value="1"/>
</dbReference>
<dbReference type="OrthoDB" id="9801107at2"/>
<dbReference type="EC" id="6.3.4.2" evidence="11"/>
<feature type="binding site" evidence="11">
    <location>
        <begin position="159"/>
        <end position="161"/>
    </location>
    <ligand>
        <name>CTP</name>
        <dbReference type="ChEBI" id="CHEBI:37563"/>
        <note>allosteric inhibitor</note>
    </ligand>
</feature>
<comment type="pathway">
    <text evidence="1 11">Pyrimidine metabolism; CTP biosynthesis via de novo pathway; CTP from UDP: step 2/2.</text>
</comment>
<dbReference type="GO" id="GO:0044210">
    <property type="term" value="P:'de novo' CTP biosynthetic process"/>
    <property type="evidence" value="ECO:0007669"/>
    <property type="project" value="UniProtKB-UniRule"/>
</dbReference>
<dbReference type="Gene3D" id="3.40.50.880">
    <property type="match status" value="1"/>
</dbReference>
<feature type="binding site" evidence="11">
    <location>
        <position position="83"/>
    </location>
    <ligand>
        <name>ATP</name>
        <dbReference type="ChEBI" id="CHEBI:30616"/>
    </ligand>
</feature>
<dbReference type="SUPFAM" id="SSF52540">
    <property type="entry name" value="P-loop containing nucleoside triphosphate hydrolases"/>
    <property type="match status" value="1"/>
</dbReference>
<evidence type="ECO:0000256" key="7">
    <source>
        <dbReference type="ARBA" id="ARBA00022842"/>
    </source>
</evidence>
<dbReference type="RefSeq" id="WP_007147331.1">
    <property type="nucleotide sequence ID" value="NZ_AKCI01000001.1"/>
</dbReference>
<evidence type="ECO:0000256" key="2">
    <source>
        <dbReference type="ARBA" id="ARBA00007533"/>
    </source>
</evidence>
<feature type="binding site" evidence="11">
    <location>
        <position position="253"/>
    </location>
    <ligand>
        <name>ATP</name>
        <dbReference type="ChEBI" id="CHEBI:30616"/>
    </ligand>
</feature>
<dbReference type="GO" id="GO:0004359">
    <property type="term" value="F:glutaminase activity"/>
    <property type="evidence" value="ECO:0007669"/>
    <property type="project" value="RHEA"/>
</dbReference>
<sequence>MVDEHGDNNPQHVTKHIFVTGGVVSSLGKGLTASSLGRLLRSRGLHVLQQKLDPYINVDPGTMNPFQHGEVYVTEDGAETDLDIGHYERFLDVFLSQRANVTTGQIYQNVLRKERAGEYLGQCVQVIPHITNEIKSRMRAQADNGVDVIITEIGGTVGDIESQPFLEAAREVRRELGSDNCMFVHVSLVPYIASAHELKTKPTQHSVMMLRQVGIRPDALVLRSDRPLSEGIKDKISLMCDVDSDAVVNCVDVPSIYDIPRMLYKEGLDSYVVRCLRLSKAHDVEWGDWADLVERVSNPREEVTIAIVGKYIDLPDAYLSVTEAIKAGGFGNWAKANVRWIAADECETMEGAQRSLNDVDGIVIPGGFGIRGIEGKIGALRWARENKVPVLGLCLGLQSIVIEYARNVAGIEHANSSEFDPQCENPVIATMEEQRKFVEGFGDMGHTMRLGAYPAVLKPGSLAAQLYGSENVSERHRHRYEVNVAYKQQLEDAGLRISGTSPDGELTEFVELPQDIHPFYIGTQAHPEFKSRPTKPHPLFNGLVRAAIEFKRTHHQGQGSL</sequence>
<feature type="binding site" evidence="11">
    <location>
        <position position="25"/>
    </location>
    <ligand>
        <name>CTP</name>
        <dbReference type="ChEBI" id="CHEBI:37563"/>
        <note>allosteric inhibitor</note>
    </ligand>
</feature>
<dbReference type="InterPro" id="IPR017926">
    <property type="entry name" value="GATASE"/>
</dbReference>
<dbReference type="CDD" id="cd03113">
    <property type="entry name" value="CTPS_N"/>
    <property type="match status" value="1"/>
</dbReference>
<keyword evidence="5 11" id="KW-0547">Nucleotide-binding</keyword>
<dbReference type="STRING" id="857290.HMPREF9156_00263"/>
<feature type="binding site" evidence="11">
    <location>
        <begin position="199"/>
        <end position="204"/>
    </location>
    <ligand>
        <name>UTP</name>
        <dbReference type="ChEBI" id="CHEBI:46398"/>
    </ligand>
</feature>
<evidence type="ECO:0000259" key="12">
    <source>
        <dbReference type="Pfam" id="PF00117"/>
    </source>
</evidence>
<comment type="miscellaneous">
    <text evidence="11">CTPSs have evolved a hybrid strategy for distinguishing between UTP and CTP. The overlapping regions of the product feedback inhibitory and substrate sites recognize a common feature in both compounds, the triphosphate moiety. To differentiate isosteric substrate and product pyrimidine rings, an additional pocket far from the expected kinase/ligase catalytic site, specifically recognizes the cytosine and ribose portions of the product inhibitor.</text>
</comment>
<dbReference type="InterPro" id="IPR029062">
    <property type="entry name" value="Class_I_gatase-like"/>
</dbReference>
<feature type="binding site" evidence="11">
    <location>
        <position position="367"/>
    </location>
    <ligand>
        <name>L-glutamine</name>
        <dbReference type="ChEBI" id="CHEBI:58359"/>
    </ligand>
</feature>